<reference evidence="1 2" key="1">
    <citation type="submission" date="2018-12" db="EMBL/GenBank/DDBJ databases">
        <authorList>
            <consortium name="Pathogen Informatics"/>
        </authorList>
    </citation>
    <scope>NUCLEOTIDE SEQUENCE [LARGE SCALE GENOMIC DNA]</scope>
    <source>
        <strain evidence="1 2">NCTC11432</strain>
    </source>
</reference>
<dbReference type="Proteomes" id="UP000279227">
    <property type="component" value="Chromosome"/>
</dbReference>
<dbReference type="GeneID" id="93023408"/>
<dbReference type="RefSeq" id="WP_002981328.1">
    <property type="nucleotide sequence ID" value="NZ_CP068486.1"/>
</dbReference>
<dbReference type="EMBL" id="LR134289">
    <property type="protein sequence ID" value="VEE11257.1"/>
    <property type="molecule type" value="Genomic_DNA"/>
</dbReference>
<dbReference type="OrthoDB" id="5688165at2"/>
<sequence length="487" mass="56937">MTNNEIALLINSKEKIDDKFAIWMAHYDILQSRGRIFTKDNDGHEVSKIYCNCSNCNKIPENKKNKKLYLLMFNQSFTALREELEKTSSYREKLDIWINRFGINYCATYINEDQELSILPETSSEIEDYNKMQYNLWKNHLFSFKGKEKYCKTDLFSRVDDLNKQLLLSPFKDEVIKQTKTQILVQYESEVNSKTKQYFNNLIIGKPEPFNLKIWELTELINYIDANEAYKFLCYLHNQNMIIKEAFLSHAADVIAERDKGMTWTQIAKYFTERAVQFNRDIPYADKNFLNLEDKNGKKVSNKRTAFFENLKAFSPNEQFEIINDLCDSYSGTPGAIQLKQLLITQYKDLRMTSPIDDSAEKIEEVSGILSMFPKAEAAYNTAVEKFKNNIYQRNAVDDLRLSLELLVKEILNNEKSLENQQAELKKFLTSRKVLPEIANLIWANIDNITKYHNRYVKHDDNVGKTDSETMLDMTTTIIKIIIKAAT</sequence>
<dbReference type="AlphaFoldDB" id="A0A448B9N3"/>
<name>A0A448B9N3_CHRGE</name>
<proteinExistence type="predicted"/>
<organism evidence="1 2">
    <name type="scientific">Chryseobacterium gleum</name>
    <name type="common">Flavobacterium gleum</name>
    <dbReference type="NCBI Taxonomy" id="250"/>
    <lineage>
        <taxon>Bacteria</taxon>
        <taxon>Pseudomonadati</taxon>
        <taxon>Bacteroidota</taxon>
        <taxon>Flavobacteriia</taxon>
        <taxon>Flavobacteriales</taxon>
        <taxon>Weeksellaceae</taxon>
        <taxon>Chryseobacterium group</taxon>
        <taxon>Chryseobacterium</taxon>
    </lineage>
</organism>
<evidence type="ECO:0000313" key="1">
    <source>
        <dbReference type="EMBL" id="VEE11257.1"/>
    </source>
</evidence>
<dbReference type="KEGG" id="cgle:NCTC11432_04701"/>
<accession>A0A448B9N3</accession>
<protein>
    <submittedName>
        <fullName evidence="1">Uncharacterized protein</fullName>
    </submittedName>
</protein>
<gene>
    <name evidence="1" type="ORF">NCTC11432_04701</name>
</gene>
<evidence type="ECO:0000313" key="2">
    <source>
        <dbReference type="Proteomes" id="UP000279227"/>
    </source>
</evidence>